<protein>
    <submittedName>
        <fullName evidence="5">Unannotated protein</fullName>
    </submittedName>
</protein>
<evidence type="ECO:0000259" key="4">
    <source>
        <dbReference type="Pfam" id="PF05698"/>
    </source>
</evidence>
<dbReference type="Gene3D" id="3.10.50.40">
    <property type="match status" value="1"/>
</dbReference>
<evidence type="ECO:0000256" key="2">
    <source>
        <dbReference type="ARBA" id="ARBA00023235"/>
    </source>
</evidence>
<dbReference type="SUPFAM" id="SSF54534">
    <property type="entry name" value="FKBP-like"/>
    <property type="match status" value="1"/>
</dbReference>
<evidence type="ECO:0000256" key="1">
    <source>
        <dbReference type="ARBA" id="ARBA00023110"/>
    </source>
</evidence>
<dbReference type="EMBL" id="CAEZWW010000238">
    <property type="protein sequence ID" value="CAB4685766.1"/>
    <property type="molecule type" value="Genomic_DNA"/>
</dbReference>
<dbReference type="GO" id="GO:0006457">
    <property type="term" value="P:protein folding"/>
    <property type="evidence" value="ECO:0007669"/>
    <property type="project" value="InterPro"/>
</dbReference>
<feature type="domain" description="PPIase FKBP-type" evidence="3">
    <location>
        <begin position="49"/>
        <end position="109"/>
    </location>
</feature>
<accession>A0A6J6NI01</accession>
<dbReference type="NCBIfam" id="TIGR00115">
    <property type="entry name" value="tig"/>
    <property type="match status" value="1"/>
</dbReference>
<dbReference type="Pfam" id="PF00254">
    <property type="entry name" value="FKBP_C"/>
    <property type="match status" value="1"/>
</dbReference>
<proteinExistence type="predicted"/>
<dbReference type="AlphaFoldDB" id="A0A6J6NI01"/>
<dbReference type="InterPro" id="IPR008880">
    <property type="entry name" value="Trigger_fac_C"/>
</dbReference>
<keyword evidence="2" id="KW-0413">Isomerase</keyword>
<dbReference type="InterPro" id="IPR005215">
    <property type="entry name" value="Trig_fac"/>
</dbReference>
<keyword evidence="1" id="KW-0697">Rotamase</keyword>
<feature type="domain" description="Trigger factor C-terminal" evidence="4">
    <location>
        <begin position="148"/>
        <end position="291"/>
    </location>
</feature>
<evidence type="ECO:0000259" key="3">
    <source>
        <dbReference type="Pfam" id="PF00254"/>
    </source>
</evidence>
<dbReference type="InterPro" id="IPR027304">
    <property type="entry name" value="Trigger_fact/SurA_dom_sf"/>
</dbReference>
<dbReference type="InterPro" id="IPR037041">
    <property type="entry name" value="Trigger_fac_C_sf"/>
</dbReference>
<organism evidence="5">
    <name type="scientific">freshwater metagenome</name>
    <dbReference type="NCBI Taxonomy" id="449393"/>
    <lineage>
        <taxon>unclassified sequences</taxon>
        <taxon>metagenomes</taxon>
        <taxon>ecological metagenomes</taxon>
    </lineage>
</organism>
<dbReference type="Pfam" id="PF05698">
    <property type="entry name" value="Trigger_C"/>
    <property type="match status" value="1"/>
</dbReference>
<dbReference type="GO" id="GO:0015031">
    <property type="term" value="P:protein transport"/>
    <property type="evidence" value="ECO:0007669"/>
    <property type="project" value="InterPro"/>
</dbReference>
<evidence type="ECO:0000313" key="5">
    <source>
        <dbReference type="EMBL" id="CAB4685766.1"/>
    </source>
</evidence>
<dbReference type="GO" id="GO:0003755">
    <property type="term" value="F:peptidyl-prolyl cis-trans isomerase activity"/>
    <property type="evidence" value="ECO:0007669"/>
    <property type="project" value="UniProtKB-KW"/>
</dbReference>
<reference evidence="5" key="1">
    <citation type="submission" date="2020-05" db="EMBL/GenBank/DDBJ databases">
        <authorList>
            <person name="Chiriac C."/>
            <person name="Salcher M."/>
            <person name="Ghai R."/>
            <person name="Kavagutti S V."/>
        </authorList>
    </citation>
    <scope>NUCLEOTIDE SEQUENCE</scope>
</reference>
<gene>
    <name evidence="5" type="ORF">UFOPK2310_01510</name>
</gene>
<name>A0A6J6NI01_9ZZZZ</name>
<sequence>MRPEFELPDFASLRIEVADATPSEDDVTTQVDALRGRFASLAEVDRVCADGDVLLVDISGATDQGDEIEDLSGTALSYELGTDGMLPGFDDAMRGAAKDETRTFDFTPENGDWTGVTLTVTAVVTSVRERELPALDDDFAQLASEFDTVAELRDDVRNRLVRIKRFEQGAEARGKLHEVLMEQIDIPLPEAVIAAEVADHFGDGHEATEEHRAEVESQARAGLKSQFILDKIAEVEEVSVGETELSAWLVQQAPQYGLAPDAFAQALVEAGQVPMAIQDIRRSKALALVLEQATVVDASGNPVDLKALAAELRGPQITEIPAPEAADE</sequence>
<dbReference type="SUPFAM" id="SSF109998">
    <property type="entry name" value="Triger factor/SurA peptide-binding domain-like"/>
    <property type="match status" value="1"/>
</dbReference>
<dbReference type="InterPro" id="IPR001179">
    <property type="entry name" value="PPIase_FKBP_dom"/>
</dbReference>
<dbReference type="InterPro" id="IPR046357">
    <property type="entry name" value="PPIase_dom_sf"/>
</dbReference>
<dbReference type="Gene3D" id="1.10.3120.10">
    <property type="entry name" value="Trigger factor, C-terminal domain"/>
    <property type="match status" value="1"/>
</dbReference>